<dbReference type="AlphaFoldDB" id="A0AA86Q4J5"/>
<evidence type="ECO:0000313" key="2">
    <source>
        <dbReference type="EMBL" id="CAL6094756.1"/>
    </source>
</evidence>
<evidence type="ECO:0000313" key="3">
    <source>
        <dbReference type="Proteomes" id="UP001642409"/>
    </source>
</evidence>
<accession>A0AA86Q4J5</accession>
<organism evidence="1">
    <name type="scientific">Hexamita inflata</name>
    <dbReference type="NCBI Taxonomy" id="28002"/>
    <lineage>
        <taxon>Eukaryota</taxon>
        <taxon>Metamonada</taxon>
        <taxon>Diplomonadida</taxon>
        <taxon>Hexamitidae</taxon>
        <taxon>Hexamitinae</taxon>
        <taxon>Hexamita</taxon>
    </lineage>
</organism>
<dbReference type="EMBL" id="CAXDID020000469">
    <property type="protein sequence ID" value="CAL6094756.1"/>
    <property type="molecule type" value="Genomic_DNA"/>
</dbReference>
<dbReference type="Proteomes" id="UP001642409">
    <property type="component" value="Unassembled WGS sequence"/>
</dbReference>
<comment type="caution">
    <text evidence="1">The sequence shown here is derived from an EMBL/GenBank/DDBJ whole genome shotgun (WGS) entry which is preliminary data.</text>
</comment>
<reference evidence="1" key="1">
    <citation type="submission" date="2023-06" db="EMBL/GenBank/DDBJ databases">
        <authorList>
            <person name="Kurt Z."/>
        </authorList>
    </citation>
    <scope>NUCLEOTIDE SEQUENCE</scope>
</reference>
<gene>
    <name evidence="1" type="ORF">HINF_LOCUS39621</name>
    <name evidence="2" type="ORF">HINF_LOCUS67622</name>
</gene>
<evidence type="ECO:0000313" key="1">
    <source>
        <dbReference type="EMBL" id="CAI9951976.1"/>
    </source>
</evidence>
<name>A0AA86Q4J5_9EUKA</name>
<reference evidence="2 3" key="2">
    <citation type="submission" date="2024-07" db="EMBL/GenBank/DDBJ databases">
        <authorList>
            <person name="Akdeniz Z."/>
        </authorList>
    </citation>
    <scope>NUCLEOTIDE SEQUENCE [LARGE SCALE GENOMIC DNA]</scope>
</reference>
<protein>
    <submittedName>
        <fullName evidence="2">Hypothetical_protein</fullName>
    </submittedName>
</protein>
<sequence length="105" mass="11942">MQSISDQAGVMQLGFFASARHCKAAVLLRKESVISGRNVVSMFMDFLYTVPFQRRTSGITRLSPYVPPYLRILPLNTLHIFASTANLTSRTQVAFLYWKIKQITQ</sequence>
<dbReference type="EMBL" id="CATOUU010000830">
    <property type="protein sequence ID" value="CAI9951976.1"/>
    <property type="molecule type" value="Genomic_DNA"/>
</dbReference>
<keyword evidence="3" id="KW-1185">Reference proteome</keyword>
<proteinExistence type="predicted"/>